<dbReference type="RefSeq" id="WP_339574411.1">
    <property type="nucleotide sequence ID" value="NZ_JBBIAA010000005.1"/>
</dbReference>
<keyword evidence="3" id="KW-1185">Reference proteome</keyword>
<dbReference type="PANTHER" id="PTHR36510">
    <property type="entry name" value="GLUTAMATE--CYSTEINE LIGASE 2-RELATED"/>
    <property type="match status" value="1"/>
</dbReference>
<dbReference type="SUPFAM" id="SSF55931">
    <property type="entry name" value="Glutamine synthetase/guanido kinase"/>
    <property type="match status" value="1"/>
</dbReference>
<dbReference type="EMBL" id="JBBIAA010000005">
    <property type="protein sequence ID" value="MEJ5945026.1"/>
    <property type="molecule type" value="Genomic_DNA"/>
</dbReference>
<organism evidence="2 3">
    <name type="scientific">Pseudokineococcus basanitobsidens</name>
    <dbReference type="NCBI Taxonomy" id="1926649"/>
    <lineage>
        <taxon>Bacteria</taxon>
        <taxon>Bacillati</taxon>
        <taxon>Actinomycetota</taxon>
        <taxon>Actinomycetes</taxon>
        <taxon>Kineosporiales</taxon>
        <taxon>Kineosporiaceae</taxon>
        <taxon>Pseudokineococcus</taxon>
    </lineage>
</organism>
<comment type="catalytic activity">
    <reaction evidence="1">
        <text>L-cysteine + L-glutamate + ATP = gamma-L-glutamyl-L-cysteine + ADP + phosphate + H(+)</text>
        <dbReference type="Rhea" id="RHEA:13285"/>
        <dbReference type="ChEBI" id="CHEBI:15378"/>
        <dbReference type="ChEBI" id="CHEBI:29985"/>
        <dbReference type="ChEBI" id="CHEBI:30616"/>
        <dbReference type="ChEBI" id="CHEBI:35235"/>
        <dbReference type="ChEBI" id="CHEBI:43474"/>
        <dbReference type="ChEBI" id="CHEBI:58173"/>
        <dbReference type="ChEBI" id="CHEBI:456216"/>
        <dbReference type="EC" id="6.3.2.2"/>
    </reaction>
</comment>
<keyword evidence="2" id="KW-0436">Ligase</keyword>
<dbReference type="GO" id="GO:0016874">
    <property type="term" value="F:ligase activity"/>
    <property type="evidence" value="ECO:0007669"/>
    <property type="project" value="UniProtKB-KW"/>
</dbReference>
<dbReference type="InterPro" id="IPR014746">
    <property type="entry name" value="Gln_synth/guanido_kin_cat_dom"/>
</dbReference>
<dbReference type="Pfam" id="PF04107">
    <property type="entry name" value="GCS2"/>
    <property type="match status" value="1"/>
</dbReference>
<comment type="caution">
    <text evidence="2">The sequence shown here is derived from an EMBL/GenBank/DDBJ whole genome shotgun (WGS) entry which is preliminary data.</text>
</comment>
<proteinExistence type="predicted"/>
<reference evidence="2 3" key="1">
    <citation type="journal article" date="2017" name="Int. J. Syst. Evol. Microbiol.">
        <title>Pseudokineococcus basanitobsidens sp. nov., isolated from volcanic rock.</title>
        <authorList>
            <person name="Lee D.W."/>
            <person name="Park M.Y."/>
            <person name="Kim J.J."/>
            <person name="Kim B.S."/>
        </authorList>
    </citation>
    <scope>NUCLEOTIDE SEQUENCE [LARGE SCALE GENOMIC DNA]</scope>
    <source>
        <strain evidence="2 3">DSM 103726</strain>
    </source>
</reference>
<gene>
    <name evidence="2" type="ORF">WDZ17_06910</name>
</gene>
<dbReference type="Gene3D" id="3.30.590.20">
    <property type="match status" value="1"/>
</dbReference>
<dbReference type="PANTHER" id="PTHR36510:SF3">
    <property type="entry name" value="CONSERVED PROTEIN"/>
    <property type="match status" value="1"/>
</dbReference>
<dbReference type="InterPro" id="IPR016602">
    <property type="entry name" value="UCP012666"/>
</dbReference>
<evidence type="ECO:0000313" key="3">
    <source>
        <dbReference type="Proteomes" id="UP001387100"/>
    </source>
</evidence>
<evidence type="ECO:0000256" key="1">
    <source>
        <dbReference type="ARBA" id="ARBA00048819"/>
    </source>
</evidence>
<accession>A0ABU8RIW5</accession>
<evidence type="ECO:0000313" key="2">
    <source>
        <dbReference type="EMBL" id="MEJ5945026.1"/>
    </source>
</evidence>
<dbReference type="PIRSF" id="PIRSF012666">
    <property type="entry name" value="UCP012666"/>
    <property type="match status" value="1"/>
</dbReference>
<sequence length="500" mass="54623">MGDEVSGTVSTPEGRRRYRERLRSQLLVLRRLLDDDAFTTDDTMTGMEVELALVDPAARPSRANREVLATLGDPDVTTELGSHTIEVNVPPSRMQRGGAIALEADLRTRMEAADVAARAHGARVVMIGIVPTLLPDDQSEGWMTRSPRYRALDEAVRAQRGEDLLLDIRGEDERLLAHAPSIAPEAACTSVQLHLQVSPEQFAAVHNAAQLLAGAQVALAANSPFYAGRRLWDESRLPVFAQSTDSRPPELAAQGVRERVLLGDAWTTSAYDLFEDAALHYPPLLPELAEEDALRVLSRGGVPRLAELKMQNGTVWRWNRPVYDVVDGSPHLRVENRLLPSGPTVVDVAANAAFWFGAVRALALGDDRPWEGEGAVPFSLARDALDAGARRGLRSRLPWPDARTGRVEERDADDLVLRTLLPLVHEGLASWGVDEAACDRYLGVLEHRASTRQTGAQWQHDAVAAAEARGADRRGALHGMLGRYAELMRQGEPVGSWPAG</sequence>
<protein>
    <submittedName>
        <fullName evidence="2">Glutamate-cysteine ligase family protein</fullName>
    </submittedName>
</protein>
<dbReference type="InterPro" id="IPR050141">
    <property type="entry name" value="GCL_type2/YbdK_subfam"/>
</dbReference>
<dbReference type="Proteomes" id="UP001387100">
    <property type="component" value="Unassembled WGS sequence"/>
</dbReference>
<dbReference type="InterPro" id="IPR006336">
    <property type="entry name" value="GCS2"/>
</dbReference>
<name>A0ABU8RIW5_9ACTN</name>